<comment type="caution">
    <text evidence="2">The sequence shown here is derived from an EMBL/GenBank/DDBJ whole genome shotgun (WGS) entry which is preliminary data.</text>
</comment>
<feature type="signal peptide" evidence="1">
    <location>
        <begin position="1"/>
        <end position="21"/>
    </location>
</feature>
<keyword evidence="3" id="KW-1185">Reference proteome</keyword>
<gene>
    <name evidence="2" type="ORF">AKO1_013372</name>
</gene>
<name>A0AAW2YZY0_9EUKA</name>
<organism evidence="2 3">
    <name type="scientific">Acrasis kona</name>
    <dbReference type="NCBI Taxonomy" id="1008807"/>
    <lineage>
        <taxon>Eukaryota</taxon>
        <taxon>Discoba</taxon>
        <taxon>Heterolobosea</taxon>
        <taxon>Tetramitia</taxon>
        <taxon>Eutetramitia</taxon>
        <taxon>Acrasidae</taxon>
        <taxon>Acrasis</taxon>
    </lineage>
</organism>
<dbReference type="Proteomes" id="UP001431209">
    <property type="component" value="Unassembled WGS sequence"/>
</dbReference>
<evidence type="ECO:0000313" key="2">
    <source>
        <dbReference type="EMBL" id="KAL0482166.1"/>
    </source>
</evidence>
<sequence>MNGVVCKVFFALVFFTSFAVCSDVSCLVTKSKQKVLLVGKHSTGIWIRLVALTRLLVIFNLKCQVDCMSTVRYWYAANQKIDGPIFSSCDQRYIGYGCREMTGCRDINAGTSVDYDLMYSVLVSCAKQGGCRSKYAQFNVNGDRWNTAYFLAGVTTPIQGQNTPATPARKCNACGQGWVHWWEKGSNQPSDPCACVPKYDCWACGDGWVHWWDKGLQEPGDKCACVPKYDCWACGNGWTHWFNKGMREPNDKCACVRQ</sequence>
<accession>A0AAW2YZY0</accession>
<evidence type="ECO:0000256" key="1">
    <source>
        <dbReference type="SAM" id="SignalP"/>
    </source>
</evidence>
<dbReference type="EMBL" id="JAOPGA020000821">
    <property type="protein sequence ID" value="KAL0482166.1"/>
    <property type="molecule type" value="Genomic_DNA"/>
</dbReference>
<evidence type="ECO:0000313" key="3">
    <source>
        <dbReference type="Proteomes" id="UP001431209"/>
    </source>
</evidence>
<proteinExistence type="predicted"/>
<dbReference type="AlphaFoldDB" id="A0AAW2YZY0"/>
<evidence type="ECO:0008006" key="4">
    <source>
        <dbReference type="Google" id="ProtNLM"/>
    </source>
</evidence>
<protein>
    <recommendedName>
        <fullName evidence="4">Secreted protein</fullName>
    </recommendedName>
</protein>
<feature type="chain" id="PRO_5044025392" description="Secreted protein" evidence="1">
    <location>
        <begin position="22"/>
        <end position="258"/>
    </location>
</feature>
<keyword evidence="1" id="KW-0732">Signal</keyword>
<reference evidence="2 3" key="1">
    <citation type="submission" date="2024-03" db="EMBL/GenBank/DDBJ databases">
        <title>The Acrasis kona genome and developmental transcriptomes reveal deep origins of eukaryotic multicellular pathways.</title>
        <authorList>
            <person name="Sheikh S."/>
            <person name="Fu C.-J."/>
            <person name="Brown M.W."/>
            <person name="Baldauf S.L."/>
        </authorList>
    </citation>
    <scope>NUCLEOTIDE SEQUENCE [LARGE SCALE GENOMIC DNA]</scope>
    <source>
        <strain evidence="2 3">ATCC MYA-3509</strain>
    </source>
</reference>